<organism evidence="2 3">
    <name type="scientific">Dendrothele bispora (strain CBS 962.96)</name>
    <dbReference type="NCBI Taxonomy" id="1314807"/>
    <lineage>
        <taxon>Eukaryota</taxon>
        <taxon>Fungi</taxon>
        <taxon>Dikarya</taxon>
        <taxon>Basidiomycota</taxon>
        <taxon>Agaricomycotina</taxon>
        <taxon>Agaricomycetes</taxon>
        <taxon>Agaricomycetidae</taxon>
        <taxon>Agaricales</taxon>
        <taxon>Agaricales incertae sedis</taxon>
        <taxon>Dendrothele</taxon>
    </lineage>
</organism>
<feature type="compositionally biased region" description="Polar residues" evidence="1">
    <location>
        <begin position="110"/>
        <end position="123"/>
    </location>
</feature>
<reference evidence="2 3" key="1">
    <citation type="journal article" date="2019" name="Nat. Ecol. Evol.">
        <title>Megaphylogeny resolves global patterns of mushroom evolution.</title>
        <authorList>
            <person name="Varga T."/>
            <person name="Krizsan K."/>
            <person name="Foldi C."/>
            <person name="Dima B."/>
            <person name="Sanchez-Garcia M."/>
            <person name="Sanchez-Ramirez S."/>
            <person name="Szollosi G.J."/>
            <person name="Szarkandi J.G."/>
            <person name="Papp V."/>
            <person name="Albert L."/>
            <person name="Andreopoulos W."/>
            <person name="Angelini C."/>
            <person name="Antonin V."/>
            <person name="Barry K.W."/>
            <person name="Bougher N.L."/>
            <person name="Buchanan P."/>
            <person name="Buyck B."/>
            <person name="Bense V."/>
            <person name="Catcheside P."/>
            <person name="Chovatia M."/>
            <person name="Cooper J."/>
            <person name="Damon W."/>
            <person name="Desjardin D."/>
            <person name="Finy P."/>
            <person name="Geml J."/>
            <person name="Haridas S."/>
            <person name="Hughes K."/>
            <person name="Justo A."/>
            <person name="Karasinski D."/>
            <person name="Kautmanova I."/>
            <person name="Kiss B."/>
            <person name="Kocsube S."/>
            <person name="Kotiranta H."/>
            <person name="LaButti K.M."/>
            <person name="Lechner B.E."/>
            <person name="Liimatainen K."/>
            <person name="Lipzen A."/>
            <person name="Lukacs Z."/>
            <person name="Mihaltcheva S."/>
            <person name="Morgado L.N."/>
            <person name="Niskanen T."/>
            <person name="Noordeloos M.E."/>
            <person name="Ohm R.A."/>
            <person name="Ortiz-Santana B."/>
            <person name="Ovrebo C."/>
            <person name="Racz N."/>
            <person name="Riley R."/>
            <person name="Savchenko A."/>
            <person name="Shiryaev A."/>
            <person name="Soop K."/>
            <person name="Spirin V."/>
            <person name="Szebenyi C."/>
            <person name="Tomsovsky M."/>
            <person name="Tulloss R.E."/>
            <person name="Uehling J."/>
            <person name="Grigoriev I.V."/>
            <person name="Vagvolgyi C."/>
            <person name="Papp T."/>
            <person name="Martin F.M."/>
            <person name="Miettinen O."/>
            <person name="Hibbett D.S."/>
            <person name="Nagy L.G."/>
        </authorList>
    </citation>
    <scope>NUCLEOTIDE SEQUENCE [LARGE SCALE GENOMIC DNA]</scope>
    <source>
        <strain evidence="2 3">CBS 962.96</strain>
    </source>
</reference>
<evidence type="ECO:0000313" key="2">
    <source>
        <dbReference type="EMBL" id="THU88747.1"/>
    </source>
</evidence>
<feature type="compositionally biased region" description="Acidic residues" evidence="1">
    <location>
        <begin position="7"/>
        <end position="16"/>
    </location>
</feature>
<evidence type="ECO:0000256" key="1">
    <source>
        <dbReference type="SAM" id="MobiDB-lite"/>
    </source>
</evidence>
<keyword evidence="3" id="KW-1185">Reference proteome</keyword>
<sequence>MQVVEISTDEEDEEDEERRSPSPKKGRKGKGKETEKEREKEKEKEEISGLGKEKEKDHKVAASKSKVGFDQPPEEKQEEDVRMAEANVNEDSKRPTTPPPHSSIPLNPKTPLSKNENTVNTDTSALMTPGFQFMPALSKEPFVNLTSLTEEEAAMTVEEWIKYQMGIEYERFKKDGERELAAFERKADEVRRTIEAL</sequence>
<dbReference type="EMBL" id="ML179397">
    <property type="protein sequence ID" value="THU88747.1"/>
    <property type="molecule type" value="Genomic_DNA"/>
</dbReference>
<feature type="compositionally biased region" description="Basic and acidic residues" evidence="1">
    <location>
        <begin position="73"/>
        <end position="83"/>
    </location>
</feature>
<accession>A0A4S8LI43</accession>
<evidence type="ECO:0000313" key="3">
    <source>
        <dbReference type="Proteomes" id="UP000297245"/>
    </source>
</evidence>
<feature type="compositionally biased region" description="Basic and acidic residues" evidence="1">
    <location>
        <begin position="31"/>
        <end position="60"/>
    </location>
</feature>
<feature type="region of interest" description="Disordered" evidence="1">
    <location>
        <begin position="1"/>
        <end position="123"/>
    </location>
</feature>
<name>A0A4S8LI43_DENBC</name>
<dbReference type="AlphaFoldDB" id="A0A4S8LI43"/>
<gene>
    <name evidence="2" type="ORF">K435DRAFT_679247</name>
</gene>
<dbReference type="OrthoDB" id="2685075at2759"/>
<proteinExistence type="predicted"/>
<feature type="compositionally biased region" description="Basic residues" evidence="1">
    <location>
        <begin position="21"/>
        <end position="30"/>
    </location>
</feature>
<protein>
    <submittedName>
        <fullName evidence="2">Uncharacterized protein</fullName>
    </submittedName>
</protein>
<dbReference type="Proteomes" id="UP000297245">
    <property type="component" value="Unassembled WGS sequence"/>
</dbReference>